<evidence type="ECO:0000313" key="3">
    <source>
        <dbReference type="Proteomes" id="UP000295416"/>
    </source>
</evidence>
<dbReference type="InterPro" id="IPR030395">
    <property type="entry name" value="GP_PDE_dom"/>
</dbReference>
<keyword evidence="3" id="KW-1185">Reference proteome</keyword>
<organism evidence="2 3">
    <name type="scientific">Scopulibacillus darangshiensis</name>
    <dbReference type="NCBI Taxonomy" id="442528"/>
    <lineage>
        <taxon>Bacteria</taxon>
        <taxon>Bacillati</taxon>
        <taxon>Bacillota</taxon>
        <taxon>Bacilli</taxon>
        <taxon>Bacillales</taxon>
        <taxon>Sporolactobacillaceae</taxon>
        <taxon>Scopulibacillus</taxon>
    </lineage>
</organism>
<name>A0A4R2P6Y5_9BACL</name>
<dbReference type="InterPro" id="IPR017946">
    <property type="entry name" value="PLC-like_Pdiesterase_TIM-brl"/>
</dbReference>
<evidence type="ECO:0000313" key="2">
    <source>
        <dbReference type="EMBL" id="TCP30632.1"/>
    </source>
</evidence>
<protein>
    <submittedName>
        <fullName evidence="2">Glycerophosphoryl diester phosphodiesterase</fullName>
    </submittedName>
</protein>
<dbReference type="CDD" id="cd08601">
    <property type="entry name" value="GDPD_SaGlpQ_like"/>
    <property type="match status" value="1"/>
</dbReference>
<gene>
    <name evidence="2" type="ORF">EV207_105161</name>
</gene>
<comment type="caution">
    <text evidence="2">The sequence shown here is derived from an EMBL/GenBank/DDBJ whole genome shotgun (WGS) entry which is preliminary data.</text>
</comment>
<dbReference type="PANTHER" id="PTHR46211">
    <property type="entry name" value="GLYCEROPHOSPHORYL DIESTER PHOSPHODIESTERASE"/>
    <property type="match status" value="1"/>
</dbReference>
<dbReference type="AlphaFoldDB" id="A0A4R2P6Y5"/>
<dbReference type="PROSITE" id="PS51704">
    <property type="entry name" value="GP_PDE"/>
    <property type="match status" value="1"/>
</dbReference>
<sequence length="303" mass="33804">MLKMLKKSGLVIAALMLSVVMLDKQTLAKTSRSLLNPHHILDIAHRGASGYAPEHTLASYKMGERLKGDYVEIDLQMTGDGKLIAMHDETLDRTTNGTGLVKDYTLDEIKQLDAGSWFNENYPEKANPAYVGLKIPTLEDIIDTFGRSANYYIETKSPDVYPGMEEKLLGILKNHKLIGPNAHSGKVIIQSFSKDSLLKIHNMDKSIPLVQLLSYHSDADISQGEIAAIKQYAVGVGPNYKYIDRDYVQKVRNNGLLIHPYTVNTREDMEMLLDWGVTGMFTNYPDLLHEIIKGQPLKVGLGS</sequence>
<dbReference type="GO" id="GO:0008081">
    <property type="term" value="F:phosphoric diester hydrolase activity"/>
    <property type="evidence" value="ECO:0007669"/>
    <property type="project" value="InterPro"/>
</dbReference>
<dbReference type="Pfam" id="PF03009">
    <property type="entry name" value="GDPD"/>
    <property type="match status" value="1"/>
</dbReference>
<dbReference type="Proteomes" id="UP000295416">
    <property type="component" value="Unassembled WGS sequence"/>
</dbReference>
<dbReference type="Gene3D" id="3.20.20.190">
    <property type="entry name" value="Phosphatidylinositol (PI) phosphodiesterase"/>
    <property type="match status" value="1"/>
</dbReference>
<feature type="domain" description="GP-PDE" evidence="1">
    <location>
        <begin position="40"/>
        <end position="292"/>
    </location>
</feature>
<proteinExistence type="predicted"/>
<dbReference type="OrthoDB" id="384721at2"/>
<accession>A0A4R2P6Y5</accession>
<dbReference type="EMBL" id="SLXK01000005">
    <property type="protein sequence ID" value="TCP30632.1"/>
    <property type="molecule type" value="Genomic_DNA"/>
</dbReference>
<dbReference type="PANTHER" id="PTHR46211:SF7">
    <property type="entry name" value="GLYCEROPHOSPHODIESTER PHOSPHODIESTERASE"/>
    <property type="match status" value="1"/>
</dbReference>
<reference evidence="2 3" key="1">
    <citation type="submission" date="2019-03" db="EMBL/GenBank/DDBJ databases">
        <title>Genomic Encyclopedia of Type Strains, Phase IV (KMG-IV): sequencing the most valuable type-strain genomes for metagenomic binning, comparative biology and taxonomic classification.</title>
        <authorList>
            <person name="Goeker M."/>
        </authorList>
    </citation>
    <scope>NUCLEOTIDE SEQUENCE [LARGE SCALE GENOMIC DNA]</scope>
    <source>
        <strain evidence="2 3">DSM 19377</strain>
    </source>
</reference>
<evidence type="ECO:0000259" key="1">
    <source>
        <dbReference type="PROSITE" id="PS51704"/>
    </source>
</evidence>
<dbReference type="GO" id="GO:0006629">
    <property type="term" value="P:lipid metabolic process"/>
    <property type="evidence" value="ECO:0007669"/>
    <property type="project" value="InterPro"/>
</dbReference>
<dbReference type="SUPFAM" id="SSF51695">
    <property type="entry name" value="PLC-like phosphodiesterases"/>
    <property type="match status" value="1"/>
</dbReference>